<feature type="compositionally biased region" description="Polar residues" evidence="1">
    <location>
        <begin position="1394"/>
        <end position="1407"/>
    </location>
</feature>
<feature type="compositionally biased region" description="Low complexity" evidence="1">
    <location>
        <begin position="1145"/>
        <end position="1155"/>
    </location>
</feature>
<feature type="compositionally biased region" description="Polar residues" evidence="1">
    <location>
        <begin position="995"/>
        <end position="1004"/>
    </location>
</feature>
<feature type="compositionally biased region" description="Polar residues" evidence="1">
    <location>
        <begin position="1517"/>
        <end position="1528"/>
    </location>
</feature>
<feature type="region of interest" description="Disordered" evidence="1">
    <location>
        <begin position="949"/>
        <end position="969"/>
    </location>
</feature>
<feature type="region of interest" description="Disordered" evidence="1">
    <location>
        <begin position="993"/>
        <end position="1053"/>
    </location>
</feature>
<feature type="compositionally biased region" description="Polar residues" evidence="1">
    <location>
        <begin position="1443"/>
        <end position="1455"/>
    </location>
</feature>
<evidence type="ECO:0000313" key="2">
    <source>
        <dbReference type="EMBL" id="WNZ34537.1"/>
    </source>
</evidence>
<reference evidence="2" key="2">
    <citation type="journal article" date="2016" name="MSphere">
        <title>Comparison of the Gene Coding Contents and Other Unusual Features of the GC-Rich and AT-Rich Branch Probosciviruses.</title>
        <authorList>
            <person name="Ling P.D."/>
            <person name="Long S.Y."/>
            <person name="Zong J.C."/>
            <person name="Heaggans S.Y."/>
            <person name="Qin X."/>
            <person name="Hayward G.S."/>
        </authorList>
    </citation>
    <scope>NUCLEOTIDE SEQUENCE</scope>
    <source>
        <strain evidence="2">Umesh</strain>
    </source>
</reference>
<feature type="compositionally biased region" description="Low complexity" evidence="1">
    <location>
        <begin position="1079"/>
        <end position="1099"/>
    </location>
</feature>
<evidence type="ECO:0000256" key="1">
    <source>
        <dbReference type="SAM" id="MobiDB-lite"/>
    </source>
</evidence>
<reference evidence="2" key="1">
    <citation type="journal article" date="2013" name="Genome Announc.">
        <title>Complete Genome Sequence of Elephant Endotheliotropic Herpesvirus 1A.</title>
        <authorList>
            <person name="Ling P.D."/>
            <person name="Reid J.G."/>
            <person name="Qin X."/>
            <person name="Muzny D.M."/>
            <person name="Gibbs R."/>
            <person name="Petrosino J."/>
            <person name="Peng R."/>
            <person name="Zong J.C."/>
            <person name="Heaggans S.Y."/>
            <person name="Hayward G.S."/>
        </authorList>
    </citation>
    <scope>NUCLEOTIDE SEQUENCE</scope>
    <source>
        <strain evidence="2">Umesh</strain>
    </source>
</reference>
<feature type="region of interest" description="Disordered" evidence="1">
    <location>
        <begin position="1475"/>
        <end position="1539"/>
    </location>
</feature>
<feature type="compositionally biased region" description="Polar residues" evidence="1">
    <location>
        <begin position="1100"/>
        <end position="1130"/>
    </location>
</feature>
<gene>
    <name evidence="2" type="primary">U30</name>
</gene>
<feature type="region of interest" description="Disordered" evidence="1">
    <location>
        <begin position="1222"/>
        <end position="1455"/>
    </location>
</feature>
<dbReference type="EMBL" id="OR543011">
    <property type="protein sequence ID" value="WNZ34537.1"/>
    <property type="molecule type" value="Genomic_DNA"/>
</dbReference>
<proteinExistence type="predicted"/>
<feature type="compositionally biased region" description="Basic and acidic residues" evidence="1">
    <location>
        <begin position="1015"/>
        <end position="1024"/>
    </location>
</feature>
<organism evidence="2">
    <name type="scientific">Elephant endotheliotropic herpesvirus 1A</name>
    <dbReference type="NCBI Taxonomy" id="759753"/>
    <lineage>
        <taxon>Viruses</taxon>
        <taxon>Duplodnaviria</taxon>
        <taxon>Heunggongvirae</taxon>
        <taxon>Peploviricota</taxon>
        <taxon>Herviviricetes</taxon>
        <taxon>Herpesvirales</taxon>
        <taxon>Orthoherpesviridae</taxon>
        <taxon>Betaherpesvirinae</taxon>
        <taxon>Proboscivirus</taxon>
        <taxon>Proboscivirus elephantidbeta1</taxon>
        <taxon>Elephantid herpesvirus 1</taxon>
    </lineage>
</organism>
<feature type="region of interest" description="Disordered" evidence="1">
    <location>
        <begin position="1078"/>
        <end position="1155"/>
    </location>
</feature>
<feature type="compositionally biased region" description="Low complexity" evidence="1">
    <location>
        <begin position="956"/>
        <end position="968"/>
    </location>
</feature>
<reference evidence="2" key="4">
    <citation type="submission" date="2023-09" db="EMBL/GenBank/DDBJ databases">
        <title>Epidemiological, serological and virological analysis of an outbreak of Elephant endotheliotropic hemorrhagic disease in Switzerland.</title>
        <authorList>
            <person name="Ackermann M."/>
            <person name="Kubacki J."/>
            <person name="Hatt J.-M."/>
            <person name="Schetle N."/>
            <person name="Steinmetz H."/>
            <person name="Heaggans-Ebbesen S.Y."/>
            <person name="Hayward G.S."/>
        </authorList>
    </citation>
    <scope>NUCLEOTIDE SEQUENCE</scope>
    <source>
        <strain evidence="2">Umesh</strain>
    </source>
</reference>
<feature type="compositionally biased region" description="Low complexity" evidence="1">
    <location>
        <begin position="1263"/>
        <end position="1274"/>
    </location>
</feature>
<feature type="compositionally biased region" description="Low complexity" evidence="1">
    <location>
        <begin position="1313"/>
        <end position="1328"/>
    </location>
</feature>
<protein>
    <submittedName>
        <fullName evidence="2">Small tegument protein</fullName>
    </submittedName>
</protein>
<sequence length="1539" mass="169140">MTPLTKHFTSALYNASTLCLFLLTMSAISLETVAQSWSLIHLNRLEVNGVLFGTVTADGLSRLSQLAQNNGYSFIARNTLYYVFNHSDIEGLDVTLISEIISNLREITPVAESECPNICDSVVLGNTKQCLINFAGWYASTSQSSVYSFQEAVSPINHLRNTKFHSELLSRLYSIAHDKIVQLTIHNVLQPDHTDMEKILRTFFIFKHGLVTAAEAEQFRAITSRCGNQFMREMTSMSSDGQLSAWYTREPSFCVASKALTDEPYADLIFPLMESSVSILQNNIFGVDSILFHPGLIHYLCTVDLVNFDIRYRQAITRFLVGRLETIVKSLNLDRVTTLELLNLSGLSDDVCLQYLRMIKRRPEQDVNVDIVVPLTNLLVHCFLISKMLTQPPNTYQTYLNVIQQGHKEILYGGLICGDMASDMVTQARGVLRACVPRYTQEEFKLLIRPTNKTHTIRYLLTDIMTKWAEFLFSMDDIRHSTEQHPGVTGAIDALQDVAKTQDALVTACTYYKNTGTMDGLVPHVREEYFAPTIVNEIILPILSDLFIITPNILRVSGNQKLLDLILLSKILLPMHIRLINLLSVLQNFLNLTSGYDLNSLTFFNNIVFDLKEVLLDILRDDNKEIILSDNISNFILQSAARNVFNEIDSDLELHVNDTINFFNQHIAVADLLTLIGMCKYDISWYKGTVTIDLGEETAVTGLRPFIEMLKTTLIRYDKSEKYMLNIIANLETSCQKLLSFITFLDESVDDSPGVTFYKQYANAAVTRIYQLKNEVNTKVGGLADTHKGTLYILRKLCTMCNIMSNEAIESTNLKVCLDTFRRDILQQTIPTTRNTTDQLPSFCVERQVRLFHDTFGNNWEPTQFKQMESAFVGEDSSSPLNGLTAPFLNLFDSRYAMEDPVMVRWNVFTNEEFSTVASIFLGRAGTHDTTDDDTDDGGVPYALETIVEEDEDDTSSVSSRSMVDTQSARALTPNATDRFFAERAKNLSVPGLSATASSSTSIPQHGLASLDGSVRVKQEKTDTRSGLSGGPRGSSGLNLRSVTDSAGRSHSAGRTLTDYIDSLSTCDDSLDLNIQPPSILSSTRTSSTPSTQMTSLSTNYAGSTLPNTQGSGSQSFTILSGSSGSTDRPPSTIVLPPSGLRPLTTQSTQSTQQTSVYGTEYDTGTMSTAVPMASVQTSISYTGGLSVSDILRSGSSSAMSITSNTGGTRGRRDSVITVDSGPSSLIDSGPESLATPVSSHIGHTGGRKARPLSATPTDTCDSASPLVASPASSIIGRPGGRKARRLSETSVDSGPSALNTIYSGPLTRPRSKSVSEGSTVSMSSEYSRAATPIPDPFLQPRTRTPSTSGLLPVLSESESDMIITSGAESSRSTPVRRPRTPTGGRRSVRMDVTMSTASESEENSLPFSDIGDDPLSSIRRQQRALQATTQQGPRQIPLAPQHTHQTESFSQLSLSSRAESPFNLDAFTKFLDDFPLQDTTSSSGAPMRPRSVEMRNASDTTVSDGALSDDGRRSAPPSSDSESTNTRGRFPREYYSLM</sequence>
<accession>A0AA97AM69</accession>
<feature type="compositionally biased region" description="Polar residues" evidence="1">
    <location>
        <begin position="1289"/>
        <end position="1303"/>
    </location>
</feature>
<name>A0AA97AM69_ELHV1</name>
<feature type="compositionally biased region" description="Polar residues" evidence="1">
    <location>
        <begin position="1043"/>
        <end position="1053"/>
    </location>
</feature>
<reference evidence="2" key="3">
    <citation type="journal article" date="2017" name="PLoS ONE">
        <title>Identification of shedders of elephant endotheliotropic herpesviruses among Asian elephants (Elephas maximus) in Switzerland.</title>
        <authorList>
            <person name="Ackermann M."/>
            <person name="Hatt J.M."/>
            <person name="Schetle N."/>
            <person name="Steinmetz H."/>
        </authorList>
    </citation>
    <scope>NUCLEOTIDE SEQUENCE</scope>
    <source>
        <strain evidence="2">Umesh</strain>
    </source>
</reference>